<organism evidence="1">
    <name type="scientific">Desulfofervidus auxilii</name>
    <dbReference type="NCBI Taxonomy" id="1621989"/>
    <lineage>
        <taxon>Bacteria</taxon>
        <taxon>Pseudomonadati</taxon>
        <taxon>Thermodesulfobacteriota</taxon>
        <taxon>Candidatus Desulfofervidia</taxon>
        <taxon>Candidatus Desulfofervidales</taxon>
        <taxon>Candidatus Desulfofervidaceae</taxon>
        <taxon>Candidatus Desulfofervidus</taxon>
    </lineage>
</organism>
<evidence type="ECO:0000313" key="1">
    <source>
        <dbReference type="EMBL" id="HDD44595.1"/>
    </source>
</evidence>
<gene>
    <name evidence="1" type="ORF">ENG63_07035</name>
</gene>
<dbReference type="EMBL" id="DRBS01000259">
    <property type="protein sequence ID" value="HDD44595.1"/>
    <property type="molecule type" value="Genomic_DNA"/>
</dbReference>
<dbReference type="Proteomes" id="UP000886289">
    <property type="component" value="Unassembled WGS sequence"/>
</dbReference>
<sequence length="72" mass="8323">MNKNLILLALLGLGMWYFMKKETASETTGLGIGGRPRFGRPRSEAERRLMHRRRFGTEKLSPRGTGIRRLYD</sequence>
<dbReference type="AlphaFoldDB" id="A0A7C0U3D8"/>
<name>A0A7C0U3D8_DESA2</name>
<protein>
    <submittedName>
        <fullName evidence="1">Uncharacterized protein</fullName>
    </submittedName>
</protein>
<reference evidence="1" key="1">
    <citation type="journal article" date="2020" name="mSystems">
        <title>Genome- and Community-Level Interaction Insights into Carbon Utilization and Element Cycling Functions of Hydrothermarchaeota in Hydrothermal Sediment.</title>
        <authorList>
            <person name="Zhou Z."/>
            <person name="Liu Y."/>
            <person name="Xu W."/>
            <person name="Pan J."/>
            <person name="Luo Z.H."/>
            <person name="Li M."/>
        </authorList>
    </citation>
    <scope>NUCLEOTIDE SEQUENCE [LARGE SCALE GENOMIC DNA]</scope>
    <source>
        <strain evidence="1">HyVt-233</strain>
    </source>
</reference>
<accession>A0A7C0U3D8</accession>
<comment type="caution">
    <text evidence="1">The sequence shown here is derived from an EMBL/GenBank/DDBJ whole genome shotgun (WGS) entry which is preliminary data.</text>
</comment>
<proteinExistence type="predicted"/>